<dbReference type="FunFam" id="3.40.50.1000:FF:000029">
    <property type="entry name" value="3-deoxy-D-manno-octulosonate 8-phosphate phosphatase KdsC"/>
    <property type="match status" value="1"/>
</dbReference>
<evidence type="ECO:0000256" key="13">
    <source>
        <dbReference type="PIRSR" id="PIRSR006118-2"/>
    </source>
</evidence>
<dbReference type="GO" id="GO:0008781">
    <property type="term" value="F:N-acylneuraminate cytidylyltransferase activity"/>
    <property type="evidence" value="ECO:0007669"/>
    <property type="project" value="TreeGrafter"/>
</dbReference>
<organism evidence="14 15">
    <name type="scientific">Alteromonas confluentis</name>
    <dbReference type="NCBI Taxonomy" id="1656094"/>
    <lineage>
        <taxon>Bacteria</taxon>
        <taxon>Pseudomonadati</taxon>
        <taxon>Pseudomonadota</taxon>
        <taxon>Gammaproteobacteria</taxon>
        <taxon>Alteromonadales</taxon>
        <taxon>Alteromonadaceae</taxon>
        <taxon>Alteromonas/Salinimonas group</taxon>
        <taxon>Alteromonas</taxon>
    </lineage>
</organism>
<dbReference type="PANTHER" id="PTHR21485">
    <property type="entry name" value="HAD SUPERFAMILY MEMBERS CMAS AND KDSC"/>
    <property type="match status" value="1"/>
</dbReference>
<evidence type="ECO:0000256" key="5">
    <source>
        <dbReference type="ARBA" id="ARBA00013066"/>
    </source>
</evidence>
<dbReference type="InterPro" id="IPR050793">
    <property type="entry name" value="CMP-NeuNAc_synthase"/>
</dbReference>
<dbReference type="GO" id="GO:0019143">
    <property type="term" value="F:3-deoxy-manno-octulosonate-8-phosphatase activity"/>
    <property type="evidence" value="ECO:0007669"/>
    <property type="project" value="UniProtKB-UniRule"/>
</dbReference>
<comment type="cofactor">
    <cofactor evidence="2 12 13">
        <name>Mg(2+)</name>
        <dbReference type="ChEBI" id="CHEBI:18420"/>
    </cofactor>
</comment>
<dbReference type="SFLD" id="SFLDG01136">
    <property type="entry name" value="C1.6:_Phosphoserine_Phosphatas"/>
    <property type="match status" value="1"/>
</dbReference>
<evidence type="ECO:0000256" key="7">
    <source>
        <dbReference type="ARBA" id="ARBA00022723"/>
    </source>
</evidence>
<dbReference type="STRING" id="1656094.BFC18_05350"/>
<dbReference type="SUPFAM" id="SSF56784">
    <property type="entry name" value="HAD-like"/>
    <property type="match status" value="1"/>
</dbReference>
<dbReference type="Gene3D" id="3.40.50.1000">
    <property type="entry name" value="HAD superfamily/HAD-like"/>
    <property type="match status" value="1"/>
</dbReference>
<evidence type="ECO:0000313" key="14">
    <source>
        <dbReference type="EMBL" id="OFC72126.1"/>
    </source>
</evidence>
<feature type="binding site" evidence="13">
    <location>
        <position position="30"/>
    </location>
    <ligand>
        <name>substrate</name>
    </ligand>
</feature>
<evidence type="ECO:0000256" key="11">
    <source>
        <dbReference type="ARBA" id="ARBA00031051"/>
    </source>
</evidence>
<name>A0A1E7ZF53_9ALTE</name>
<dbReference type="EC" id="3.1.3.45" evidence="5 12"/>
<comment type="catalytic activity">
    <reaction evidence="1 12">
        <text>3-deoxy-alpha-D-manno-2-octulosonate-8-phosphate + H2O = 3-deoxy-alpha-D-manno-oct-2-ulosonate + phosphate</text>
        <dbReference type="Rhea" id="RHEA:11500"/>
        <dbReference type="ChEBI" id="CHEBI:15377"/>
        <dbReference type="ChEBI" id="CHEBI:43474"/>
        <dbReference type="ChEBI" id="CHEBI:85985"/>
        <dbReference type="ChEBI" id="CHEBI:85986"/>
        <dbReference type="EC" id="3.1.3.45"/>
    </reaction>
</comment>
<dbReference type="CDD" id="cd01630">
    <property type="entry name" value="HAD_KDO-like"/>
    <property type="match status" value="1"/>
</dbReference>
<sequence>MGHEVTFYGVISEERFEKLKNLKLLVCDIDGVFSDGRIYLGNDGEELKAFHTRDGYGIKALINSGIEVAVITGRDSAIVKNRMTALNVKHIIQGQENKADAMADLCQKLGLSPEQVAAIGDDMPDLGMYKHAETKIAVKDAHPAVTREANWITTKPGGYGAVREVCDVIMQAVGTLDIIHGASV</sequence>
<comment type="function">
    <text evidence="12">Catalyzes the hydrolysis of 3-deoxy-D-manno-octulosonate 8-phosphate (KDO 8-P) to 3-deoxy-D-manno-octulosonate (KDO) and inorganic phosphate.</text>
</comment>
<evidence type="ECO:0000256" key="12">
    <source>
        <dbReference type="PIRNR" id="PIRNR006118"/>
    </source>
</evidence>
<dbReference type="GO" id="GO:0009103">
    <property type="term" value="P:lipopolysaccharide biosynthetic process"/>
    <property type="evidence" value="ECO:0007669"/>
    <property type="project" value="UniProtKB-UniRule"/>
</dbReference>
<dbReference type="NCBIfam" id="NF007019">
    <property type="entry name" value="PRK09484.1"/>
    <property type="match status" value="1"/>
</dbReference>
<evidence type="ECO:0000256" key="9">
    <source>
        <dbReference type="ARBA" id="ARBA00022842"/>
    </source>
</evidence>
<dbReference type="InterPro" id="IPR036412">
    <property type="entry name" value="HAD-like_sf"/>
</dbReference>
<dbReference type="Proteomes" id="UP000175691">
    <property type="component" value="Unassembled WGS sequence"/>
</dbReference>
<comment type="similarity">
    <text evidence="3 12">Belongs to the KdsC family.</text>
</comment>
<evidence type="ECO:0000256" key="2">
    <source>
        <dbReference type="ARBA" id="ARBA00001946"/>
    </source>
</evidence>
<reference evidence="14 15" key="1">
    <citation type="submission" date="2016-08" db="EMBL/GenBank/DDBJ databases">
        <authorList>
            <person name="Seilhamer J.J."/>
        </authorList>
    </citation>
    <scope>NUCLEOTIDE SEQUENCE [LARGE SCALE GENOMIC DNA]</scope>
    <source>
        <strain evidence="14 15">KCTC 42603</strain>
    </source>
</reference>
<evidence type="ECO:0000256" key="10">
    <source>
        <dbReference type="ARBA" id="ARBA00022985"/>
    </source>
</evidence>
<comment type="subunit">
    <text evidence="4 12">Homotetramer.</text>
</comment>
<gene>
    <name evidence="14" type="ORF">BFC18_05350</name>
</gene>
<evidence type="ECO:0000256" key="8">
    <source>
        <dbReference type="ARBA" id="ARBA00022801"/>
    </source>
</evidence>
<dbReference type="RefSeq" id="WP_070123908.1">
    <property type="nucleotide sequence ID" value="NZ_MDHN01000008.1"/>
</dbReference>
<dbReference type="NCBIfam" id="TIGR01670">
    <property type="entry name" value="KdsC-phosphatas"/>
    <property type="match status" value="1"/>
</dbReference>
<evidence type="ECO:0000256" key="4">
    <source>
        <dbReference type="ARBA" id="ARBA00011881"/>
    </source>
</evidence>
<keyword evidence="9 12" id="KW-0460">Magnesium</keyword>
<dbReference type="SFLD" id="SFLDG01138">
    <property type="entry name" value="C1.6.2:_Deoxy-d-mannose-octulo"/>
    <property type="match status" value="1"/>
</dbReference>
<evidence type="ECO:0000313" key="15">
    <source>
        <dbReference type="Proteomes" id="UP000175691"/>
    </source>
</evidence>
<dbReference type="GO" id="GO:0046872">
    <property type="term" value="F:metal ion binding"/>
    <property type="evidence" value="ECO:0007669"/>
    <property type="project" value="UniProtKB-UniRule"/>
</dbReference>
<feature type="binding site" evidence="13">
    <location>
        <position position="28"/>
    </location>
    <ligand>
        <name>Mg(2+)</name>
        <dbReference type="ChEBI" id="CHEBI:18420"/>
    </ligand>
</feature>
<proteinExistence type="inferred from homology"/>
<dbReference type="OrthoDB" id="9805604at2"/>
<keyword evidence="15" id="KW-1185">Reference proteome</keyword>
<dbReference type="AlphaFoldDB" id="A0A1E7ZF53"/>
<evidence type="ECO:0000256" key="6">
    <source>
        <dbReference type="ARBA" id="ARBA00020092"/>
    </source>
</evidence>
<dbReference type="InterPro" id="IPR010023">
    <property type="entry name" value="KdsC_fam"/>
</dbReference>
<keyword evidence="7 12" id="KW-0479">Metal-binding</keyword>
<protein>
    <recommendedName>
        <fullName evidence="6 12">3-deoxy-D-manno-octulosonate 8-phosphate phosphatase KdsC</fullName>
        <ecNumber evidence="5 12">3.1.3.45</ecNumber>
    </recommendedName>
    <alternativeName>
        <fullName evidence="11 12">KDO 8-P phosphatase</fullName>
    </alternativeName>
</protein>
<dbReference type="EMBL" id="MDHN01000008">
    <property type="protein sequence ID" value="OFC72126.1"/>
    <property type="molecule type" value="Genomic_DNA"/>
</dbReference>
<keyword evidence="8 12" id="KW-0378">Hydrolase</keyword>
<dbReference type="Pfam" id="PF08282">
    <property type="entry name" value="Hydrolase_3"/>
    <property type="match status" value="1"/>
</dbReference>
<comment type="caution">
    <text evidence="14">The sequence shown here is derived from an EMBL/GenBank/DDBJ whole genome shotgun (WGS) entry which is preliminary data.</text>
</comment>
<dbReference type="InterPro" id="IPR023214">
    <property type="entry name" value="HAD_sf"/>
</dbReference>
<dbReference type="SFLD" id="SFLDS00003">
    <property type="entry name" value="Haloacid_Dehalogenase"/>
    <property type="match status" value="1"/>
</dbReference>
<keyword evidence="10 12" id="KW-0448">Lipopolysaccharide biosynthesis</keyword>
<dbReference type="PIRSF" id="PIRSF006118">
    <property type="entry name" value="KDO8-P_Ptase"/>
    <property type="match status" value="1"/>
</dbReference>
<dbReference type="PANTHER" id="PTHR21485:SF6">
    <property type="entry name" value="N-ACYLNEURAMINATE CYTIDYLYLTRANSFERASE-RELATED"/>
    <property type="match status" value="1"/>
</dbReference>
<evidence type="ECO:0000256" key="1">
    <source>
        <dbReference type="ARBA" id="ARBA00000898"/>
    </source>
</evidence>
<feature type="binding site" evidence="13">
    <location>
        <position position="121"/>
    </location>
    <ligand>
        <name>Mg(2+)</name>
        <dbReference type="ChEBI" id="CHEBI:18420"/>
    </ligand>
</feature>
<accession>A0A1E7ZF53</accession>
<evidence type="ECO:0000256" key="3">
    <source>
        <dbReference type="ARBA" id="ARBA00005893"/>
    </source>
</evidence>